<proteinExistence type="predicted"/>
<organism evidence="1 2">
    <name type="scientific">Paraburkholderia dipogonis</name>
    <dbReference type="NCBI Taxonomy" id="1211383"/>
    <lineage>
        <taxon>Bacteria</taxon>
        <taxon>Pseudomonadati</taxon>
        <taxon>Pseudomonadota</taxon>
        <taxon>Betaproteobacteria</taxon>
        <taxon>Burkholderiales</taxon>
        <taxon>Burkholderiaceae</taxon>
        <taxon>Paraburkholderia</taxon>
    </lineage>
</organism>
<reference evidence="1 2" key="1">
    <citation type="submission" date="2019-03" db="EMBL/GenBank/DDBJ databases">
        <title>Complete Genome Sequence of Paraburkholderia dipogonis ICMP 19430T, a Nitrogen-fixing Symbiont of the South African Invasive Legume Dipogon lignosus in New Zealand.</title>
        <authorList>
            <person name="De Meyer S.E."/>
        </authorList>
    </citation>
    <scope>NUCLEOTIDE SEQUENCE [LARGE SCALE GENOMIC DNA]</scope>
    <source>
        <strain evidence="1 2">ICMP 19430</strain>
    </source>
</reference>
<protein>
    <submittedName>
        <fullName evidence="1">Uncharacterized protein</fullName>
    </submittedName>
</protein>
<dbReference type="Proteomes" id="UP000297385">
    <property type="component" value="Unassembled WGS sequence"/>
</dbReference>
<name>A0A4Y8N1S9_9BURK</name>
<comment type="caution">
    <text evidence="1">The sequence shown here is derived from an EMBL/GenBank/DDBJ whole genome shotgun (WGS) entry which is preliminary data.</text>
</comment>
<dbReference type="RefSeq" id="WP_134455554.1">
    <property type="nucleotide sequence ID" value="NZ_JBHMFL010000042.1"/>
</dbReference>
<evidence type="ECO:0000313" key="2">
    <source>
        <dbReference type="Proteomes" id="UP000297385"/>
    </source>
</evidence>
<sequence>MSIIGALPVTLANGNTADASQVMTDLNFIVNAVNANAQPAGSYSAAGTLDAPSGTRMAFHQAAAPTGWVSDTTIGNHACLISSAGGFVQSGQQNFGALLTGSVSTAGHTLAASEIPPHTHVLPGASGQYNSSGNPGFFTTATSSSPFNITTDGGTGGNQPHSHQLTTNYNYVVMVIAQKS</sequence>
<dbReference type="AlphaFoldDB" id="A0A4Y8N1S9"/>
<gene>
    <name evidence="1" type="ORF">E2553_00270</name>
</gene>
<dbReference type="EMBL" id="SNVI01000001">
    <property type="protein sequence ID" value="TFE43605.1"/>
    <property type="molecule type" value="Genomic_DNA"/>
</dbReference>
<evidence type="ECO:0000313" key="1">
    <source>
        <dbReference type="EMBL" id="TFE43605.1"/>
    </source>
</evidence>
<dbReference type="GeneID" id="97307222"/>
<accession>A0A4Y8N1S9</accession>